<proteinExistence type="predicted"/>
<gene>
    <name evidence="2" type="ORF">WJ68_35945</name>
</gene>
<accession>A0ABD4E8N6</accession>
<dbReference type="InterPro" id="IPR025382">
    <property type="entry name" value="Cap4-like_endonuclease_dom"/>
</dbReference>
<sequence length="369" mass="40327">MELCQVENDDGLHEFGGGHGNKGNDFARFWLISELIALTEVGTNDYLFILEYVQDVARIDDPAAPAAITLYQLKKKEGSVWDLNSLAGLTEKGKQVKPTSPLAKIVKSVLGFKMLSASAEFISNARFNVKLAAGGTALQMDYLSLADLQVERQSNFRDSAAAAHAVPAATIPLQKIGLRYAPIEVNDMRVHVIGLAHGFLKKLSIAHAAQADSFVDALFAKLATASRNTSKCQTWEELVSKRGYSKKQFNDALAALQLLPDQQGRRETLLKELASALEWHTRDQMRIEVALTELARLKVTGGELSIANVDWAALRAVSATAEAESWSTAKEFEAVESCLKGFLPDESVARIRALAIYGMVQAWTSQTFA</sequence>
<organism evidence="2 3">
    <name type="scientific">Burkholderia ubonensis</name>
    <dbReference type="NCBI Taxonomy" id="101571"/>
    <lineage>
        <taxon>Bacteria</taxon>
        <taxon>Pseudomonadati</taxon>
        <taxon>Pseudomonadota</taxon>
        <taxon>Betaproteobacteria</taxon>
        <taxon>Burkholderiales</taxon>
        <taxon>Burkholderiaceae</taxon>
        <taxon>Burkholderia</taxon>
        <taxon>Burkholderia cepacia complex</taxon>
    </lineage>
</organism>
<evidence type="ECO:0000313" key="2">
    <source>
        <dbReference type="EMBL" id="KVN90210.1"/>
    </source>
</evidence>
<dbReference type="EMBL" id="LPAD01000024">
    <property type="protein sequence ID" value="KVN90210.1"/>
    <property type="molecule type" value="Genomic_DNA"/>
</dbReference>
<dbReference type="Proteomes" id="UP000057910">
    <property type="component" value="Unassembled WGS sequence"/>
</dbReference>
<evidence type="ECO:0000313" key="3">
    <source>
        <dbReference type="Proteomes" id="UP000057910"/>
    </source>
</evidence>
<dbReference type="AlphaFoldDB" id="A0ABD4E8N6"/>
<evidence type="ECO:0000259" key="1">
    <source>
        <dbReference type="Pfam" id="PF14130"/>
    </source>
</evidence>
<comment type="caution">
    <text evidence="2">The sequence shown here is derived from an EMBL/GenBank/DDBJ whole genome shotgun (WGS) entry which is preliminary data.</text>
</comment>
<reference evidence="2 3" key="1">
    <citation type="submission" date="2015-11" db="EMBL/GenBank/DDBJ databases">
        <title>Expanding the genomic diversity of Burkholderia species for the development of highly accurate diagnostics.</title>
        <authorList>
            <person name="Sahl J."/>
            <person name="Keim P."/>
            <person name="Wagner D."/>
        </authorList>
    </citation>
    <scope>NUCLEOTIDE SEQUENCE [LARGE SCALE GENOMIC DNA]</scope>
    <source>
        <strain evidence="2 3">MSMB1585WGS</strain>
    </source>
</reference>
<dbReference type="Pfam" id="PF14130">
    <property type="entry name" value="Cap4_nuclease"/>
    <property type="match status" value="1"/>
</dbReference>
<feature type="domain" description="CD-NTase associated protein 4-like DNA endonuclease" evidence="1">
    <location>
        <begin position="16"/>
        <end position="225"/>
    </location>
</feature>
<name>A0ABD4E8N6_9BURK</name>
<protein>
    <recommendedName>
        <fullName evidence="1">CD-NTase associated protein 4-like DNA endonuclease domain-containing protein</fullName>
    </recommendedName>
</protein>